<organism evidence="2 3">
    <name type="scientific">Corynebacterium kalidii</name>
    <dbReference type="NCBI Taxonomy" id="2931982"/>
    <lineage>
        <taxon>Bacteria</taxon>
        <taxon>Bacillati</taxon>
        <taxon>Actinomycetota</taxon>
        <taxon>Actinomycetes</taxon>
        <taxon>Mycobacteriales</taxon>
        <taxon>Corynebacteriaceae</taxon>
        <taxon>Corynebacterium</taxon>
    </lineage>
</organism>
<keyword evidence="1" id="KW-1133">Transmembrane helix</keyword>
<feature type="transmembrane region" description="Helical" evidence="1">
    <location>
        <begin position="72"/>
        <end position="92"/>
    </location>
</feature>
<dbReference type="GO" id="GO:0042925">
    <property type="term" value="F:benzoate transmembrane transporter activity"/>
    <property type="evidence" value="ECO:0007669"/>
    <property type="project" value="InterPro"/>
</dbReference>
<dbReference type="AlphaFoldDB" id="A0A9X1WH79"/>
<evidence type="ECO:0000313" key="3">
    <source>
        <dbReference type="Proteomes" id="UP001139207"/>
    </source>
</evidence>
<proteinExistence type="predicted"/>
<protein>
    <submittedName>
        <fullName evidence="2">Benzoate/H(+) symporter BenE family transporter</fullName>
    </submittedName>
</protein>
<keyword evidence="1" id="KW-0812">Transmembrane</keyword>
<accession>A0A9X1WH79</accession>
<feature type="transmembrane region" description="Helical" evidence="1">
    <location>
        <begin position="112"/>
        <end position="134"/>
    </location>
</feature>
<feature type="transmembrane region" description="Helical" evidence="1">
    <location>
        <begin position="238"/>
        <end position="257"/>
    </location>
</feature>
<keyword evidence="3" id="KW-1185">Reference proteome</keyword>
<feature type="transmembrane region" description="Helical" evidence="1">
    <location>
        <begin position="146"/>
        <end position="165"/>
    </location>
</feature>
<comment type="caution">
    <text evidence="2">The sequence shown here is derived from an EMBL/GenBank/DDBJ whole genome shotgun (WGS) entry which is preliminary data.</text>
</comment>
<dbReference type="InterPro" id="IPR004711">
    <property type="entry name" value="Benzoate_Transporter"/>
</dbReference>
<dbReference type="EMBL" id="JALIEA010000012">
    <property type="protein sequence ID" value="MCJ7858423.1"/>
    <property type="molecule type" value="Genomic_DNA"/>
</dbReference>
<gene>
    <name evidence="2" type="ORF">MUN33_06800</name>
</gene>
<dbReference type="RefSeq" id="WP_244804148.1">
    <property type="nucleotide sequence ID" value="NZ_JALIEA010000012.1"/>
</dbReference>
<dbReference type="PANTHER" id="PTHR30199:SF0">
    <property type="entry name" value="INNER MEMBRANE PROTEIN YDCO"/>
    <property type="match status" value="1"/>
</dbReference>
<feature type="transmembrane region" description="Helical" evidence="1">
    <location>
        <begin position="391"/>
        <end position="410"/>
    </location>
</feature>
<dbReference type="GO" id="GO:0005886">
    <property type="term" value="C:plasma membrane"/>
    <property type="evidence" value="ECO:0007669"/>
    <property type="project" value="TreeGrafter"/>
</dbReference>
<sequence length="418" mass="42122">MTSSTPGRSGFPLLALERPDTQAPSLRGVLADLNPTAVANGLVALLFSASGPIAVILTAAGQGGLSQGATASWIFGAFLGNGVLTILLTWLYRTPFAVFWTIPGTVIVGDALTHLTFSEVVGAYLATGVLVFLLGWSGLVGRIMDLLPPQIVMAMVAGVFLRFGLDLVDASTDEPSVALPMIVVFIVLTAVPTLGRVLPPVAAATVVGIVVVVAGGSMAPGALDDGVVARPELTTPEFSWAAMAELVVPLAITVVIVQNGQGVAVLRAAGHRPPTNVAAAASGLWSLPMALVGTVPTCLTGPTNALIVSGGERSRQYTGALVCGTGAIAVGIVAPAFTGLVLAMPAVFLAVLAGLAMLAPLKNAFLAAFSGPASTGALVCLLVTFSDLVLAGVTAPFWGLVAGLVVARLVDRPSPPSA</sequence>
<dbReference type="Proteomes" id="UP001139207">
    <property type="component" value="Unassembled WGS sequence"/>
</dbReference>
<name>A0A9X1WH79_9CORY</name>
<feature type="transmembrane region" description="Helical" evidence="1">
    <location>
        <begin position="201"/>
        <end position="218"/>
    </location>
</feature>
<dbReference type="PANTHER" id="PTHR30199">
    <property type="entry name" value="MFS FAMILY TRANSPORTER, PREDICTED SUBSTRATE BENZOATE"/>
    <property type="match status" value="1"/>
</dbReference>
<feature type="transmembrane region" description="Helical" evidence="1">
    <location>
        <begin position="37"/>
        <end position="60"/>
    </location>
</feature>
<feature type="transmembrane region" description="Helical" evidence="1">
    <location>
        <begin position="177"/>
        <end position="194"/>
    </location>
</feature>
<evidence type="ECO:0000256" key="1">
    <source>
        <dbReference type="SAM" id="Phobius"/>
    </source>
</evidence>
<evidence type="ECO:0000313" key="2">
    <source>
        <dbReference type="EMBL" id="MCJ7858423.1"/>
    </source>
</evidence>
<keyword evidence="1" id="KW-0472">Membrane</keyword>
<reference evidence="2" key="1">
    <citation type="submission" date="2022-04" db="EMBL/GenBank/DDBJ databases">
        <title>Corynebacterium kalidii LD5P10.</title>
        <authorList>
            <person name="Sun J.Q."/>
        </authorList>
    </citation>
    <scope>NUCLEOTIDE SEQUENCE</scope>
    <source>
        <strain evidence="2">LD5P10</strain>
    </source>
</reference>
<dbReference type="Pfam" id="PF03594">
    <property type="entry name" value="BenE"/>
    <property type="match status" value="1"/>
</dbReference>
<feature type="transmembrane region" description="Helical" evidence="1">
    <location>
        <begin position="365"/>
        <end position="385"/>
    </location>
</feature>